<dbReference type="Proteomes" id="UP001218218">
    <property type="component" value="Unassembled WGS sequence"/>
</dbReference>
<protein>
    <recommendedName>
        <fullName evidence="6">Transmembrane protein</fullName>
    </recommendedName>
</protein>
<evidence type="ECO:0000256" key="1">
    <source>
        <dbReference type="SAM" id="MobiDB-lite"/>
    </source>
</evidence>
<feature type="signal peptide" evidence="3">
    <location>
        <begin position="1"/>
        <end position="27"/>
    </location>
</feature>
<evidence type="ECO:0008006" key="6">
    <source>
        <dbReference type="Google" id="ProtNLM"/>
    </source>
</evidence>
<feature type="region of interest" description="Disordered" evidence="1">
    <location>
        <begin position="387"/>
        <end position="430"/>
    </location>
</feature>
<evidence type="ECO:0000256" key="3">
    <source>
        <dbReference type="SAM" id="SignalP"/>
    </source>
</evidence>
<feature type="compositionally biased region" description="Polar residues" evidence="1">
    <location>
        <begin position="407"/>
        <end position="416"/>
    </location>
</feature>
<keyword evidence="2" id="KW-0472">Membrane</keyword>
<feature type="compositionally biased region" description="Low complexity" evidence="1">
    <location>
        <begin position="501"/>
        <end position="513"/>
    </location>
</feature>
<feature type="compositionally biased region" description="Low complexity" evidence="1">
    <location>
        <begin position="329"/>
        <end position="338"/>
    </location>
</feature>
<dbReference type="AlphaFoldDB" id="A0AAD6ZUT3"/>
<feature type="region of interest" description="Disordered" evidence="1">
    <location>
        <begin position="168"/>
        <end position="207"/>
    </location>
</feature>
<keyword evidence="2" id="KW-1133">Transmembrane helix</keyword>
<feature type="chain" id="PRO_5042203887" description="Transmembrane protein" evidence="3">
    <location>
        <begin position="28"/>
        <end position="543"/>
    </location>
</feature>
<accession>A0AAD6ZUT3</accession>
<name>A0AAD6ZUT3_9AGAR</name>
<organism evidence="4 5">
    <name type="scientific">Mycena albidolilacea</name>
    <dbReference type="NCBI Taxonomy" id="1033008"/>
    <lineage>
        <taxon>Eukaryota</taxon>
        <taxon>Fungi</taxon>
        <taxon>Dikarya</taxon>
        <taxon>Basidiomycota</taxon>
        <taxon>Agaricomycotina</taxon>
        <taxon>Agaricomycetes</taxon>
        <taxon>Agaricomycetidae</taxon>
        <taxon>Agaricales</taxon>
        <taxon>Marasmiineae</taxon>
        <taxon>Mycenaceae</taxon>
        <taxon>Mycena</taxon>
    </lineage>
</organism>
<gene>
    <name evidence="4" type="ORF">DFH08DRAFT_248034</name>
</gene>
<feature type="compositionally biased region" description="Polar residues" evidence="1">
    <location>
        <begin position="301"/>
        <end position="312"/>
    </location>
</feature>
<comment type="caution">
    <text evidence="4">The sequence shown here is derived from an EMBL/GenBank/DDBJ whole genome shotgun (WGS) entry which is preliminary data.</text>
</comment>
<reference evidence="4" key="1">
    <citation type="submission" date="2023-03" db="EMBL/GenBank/DDBJ databases">
        <title>Massive genome expansion in bonnet fungi (Mycena s.s.) driven by repeated elements and novel gene families across ecological guilds.</title>
        <authorList>
            <consortium name="Lawrence Berkeley National Laboratory"/>
            <person name="Harder C.B."/>
            <person name="Miyauchi S."/>
            <person name="Viragh M."/>
            <person name="Kuo A."/>
            <person name="Thoen E."/>
            <person name="Andreopoulos B."/>
            <person name="Lu D."/>
            <person name="Skrede I."/>
            <person name="Drula E."/>
            <person name="Henrissat B."/>
            <person name="Morin E."/>
            <person name="Kohler A."/>
            <person name="Barry K."/>
            <person name="LaButti K."/>
            <person name="Morin E."/>
            <person name="Salamov A."/>
            <person name="Lipzen A."/>
            <person name="Mereny Z."/>
            <person name="Hegedus B."/>
            <person name="Baldrian P."/>
            <person name="Stursova M."/>
            <person name="Weitz H."/>
            <person name="Taylor A."/>
            <person name="Grigoriev I.V."/>
            <person name="Nagy L.G."/>
            <person name="Martin F."/>
            <person name="Kauserud H."/>
        </authorList>
    </citation>
    <scope>NUCLEOTIDE SEQUENCE</scope>
    <source>
        <strain evidence="4">CBHHK002</strain>
    </source>
</reference>
<feature type="region of interest" description="Disordered" evidence="1">
    <location>
        <begin position="443"/>
        <end position="513"/>
    </location>
</feature>
<keyword evidence="3" id="KW-0732">Signal</keyword>
<sequence length="543" mass="57529">MRAPCLQHVLFSVLAVVLTIYASVAEAQANRTVDDFSPLITYTPASNVTHTNTTGFDVTKLYNGTISIMNATTNTAVNMTLKFTGSAIWLFLAKPQTSDSDTFGAAYTIFLDGAEVDDEGSLDMETDAEYADVAFSNDKMHLGPHEVTLSTEGIVYFDYAVFTSNDPTPETTIPPVKPLPSSSSASSTSKAKSTSNPAASPSESGALKSKSHIPVIAGAAAVVVFLLGAGIAVFICMRRRRRVGGAPQVHYAPGGEHPGTYAPGGGYPGTMYGQGQQPVYGSVDPSKYASEAALLTPIPTMSQQTQSHSPYHSNYALPNGPVEYVAPPHSQSHSQSHSFNQAPSESQLRPEPADPFAYVQPHDLAMQRVMVEQRAVEAEYAPPTAWVVDEKNGRPRPQYSHSLPPDASQSESQFQLQHRPPPNSTANPNLPRVLEKHRAAEAEYAAGARPSATAWPVDEKRAPGLDVTVPSRTPSATGSWTGSGSGGGGAPSEPSYPPSPGSSSAHGHGEAALSTIAAQMAALRAQVARLEGERREEMPPAYD</sequence>
<evidence type="ECO:0000313" key="5">
    <source>
        <dbReference type="Proteomes" id="UP001218218"/>
    </source>
</evidence>
<evidence type="ECO:0000256" key="2">
    <source>
        <dbReference type="SAM" id="Phobius"/>
    </source>
</evidence>
<feature type="region of interest" description="Disordered" evidence="1">
    <location>
        <begin position="301"/>
        <end position="356"/>
    </location>
</feature>
<proteinExistence type="predicted"/>
<evidence type="ECO:0000313" key="4">
    <source>
        <dbReference type="EMBL" id="KAJ7339915.1"/>
    </source>
</evidence>
<feature type="compositionally biased region" description="Low complexity" evidence="1">
    <location>
        <begin position="181"/>
        <end position="202"/>
    </location>
</feature>
<feature type="transmembrane region" description="Helical" evidence="2">
    <location>
        <begin position="215"/>
        <end position="237"/>
    </location>
</feature>
<keyword evidence="2" id="KW-0812">Transmembrane</keyword>
<feature type="compositionally biased region" description="Gly residues" evidence="1">
    <location>
        <begin position="481"/>
        <end position="490"/>
    </location>
</feature>
<keyword evidence="5" id="KW-1185">Reference proteome</keyword>
<dbReference type="EMBL" id="JARIHO010000027">
    <property type="protein sequence ID" value="KAJ7339915.1"/>
    <property type="molecule type" value="Genomic_DNA"/>
</dbReference>